<evidence type="ECO:0000313" key="2">
    <source>
        <dbReference type="Proteomes" id="UP000024442"/>
    </source>
</evidence>
<proteinExistence type="predicted"/>
<sequence length="69" mass="7818">MSDLDPLSRAMWESQLSIAKATQRVQQRQIGLLTTQREIIDDQLDEAVRKRNEASEVIAQALGMLNAQH</sequence>
<dbReference type="GeneID" id="19488162"/>
<protein>
    <submittedName>
        <fullName evidence="1">Uncharacterized protein</fullName>
    </submittedName>
</protein>
<dbReference type="KEGG" id="vg:19488162"/>
<evidence type="ECO:0000313" key="1">
    <source>
        <dbReference type="EMBL" id="AHY26889.1"/>
    </source>
</evidence>
<dbReference type="RefSeq" id="YP_009032459.1">
    <property type="nucleotide sequence ID" value="NC_024147.1"/>
</dbReference>
<dbReference type="EMBL" id="KJ510412">
    <property type="protein sequence ID" value="AHY26889.1"/>
    <property type="molecule type" value="Genomic_DNA"/>
</dbReference>
<reference evidence="1 2" key="1">
    <citation type="submission" date="2014-02" db="EMBL/GenBank/DDBJ databases">
        <authorList>
            <person name="Cornely K.A."/>
            <person name="Jancevski A.V."/>
            <person name="Rogers S.R."/>
            <person name="Scola S.E."/>
            <person name="Pinches R.S."/>
            <person name="Perri C.M."/>
            <person name="Brown M.S."/>
            <person name="Cavedon W.D."/>
            <person name="Dubois H.M."/>
            <person name="Fernando M.A."/>
            <person name="Austriaco N."/>
            <person name="Bradley K.W."/>
            <person name="Clarke D.Q."/>
            <person name="Lewis M.F."/>
            <person name="Barker L.P."/>
            <person name="Bailey C."/>
            <person name="Asai D.J."/>
            <person name="Garber M.L."/>
            <person name="Bowman C.A."/>
            <person name="Russell D.A."/>
            <person name="Pope W.H."/>
            <person name="Jacobs-Sera D."/>
            <person name="Hendrix R.W."/>
            <person name="Hatfull G.F."/>
        </authorList>
    </citation>
    <scope>NUCLEOTIDE SEQUENCE [LARGE SCALE GENOMIC DNA]</scope>
</reference>
<name>A0A023W6D5_9CAUD</name>
<dbReference type="OrthoDB" id="23733at10239"/>
<organism evidence="1 2">
    <name type="scientific">Mycobacterium phage ZoeJ</name>
    <dbReference type="NCBI Taxonomy" id="1486427"/>
    <lineage>
        <taxon>Viruses</taxon>
        <taxon>Duplodnaviria</taxon>
        <taxon>Heunggongvirae</taxon>
        <taxon>Uroviricota</taxon>
        <taxon>Caudoviricetes</taxon>
        <taxon>Weiservirinae</taxon>
        <taxon>Timquatrovirus</taxon>
        <taxon>Timquatrovirus zoeJ</taxon>
    </lineage>
</organism>
<dbReference type="Proteomes" id="UP000024442">
    <property type="component" value="Segment"/>
</dbReference>
<keyword evidence="2" id="KW-1185">Reference proteome</keyword>
<gene>
    <name evidence="1" type="primary">65</name>
    <name evidence="1" type="ORF">PBI_ZOEJ_65</name>
</gene>
<accession>A0A023W6D5</accession>